<sequence>MEVLPEGEQNPPVTREMKGTSKSLTLAVAAKRPNREDAKLDGVGDRGGGGGRNPLLSDFSSLIRKKQLLNEQCVTNDYS</sequence>
<dbReference type="RefSeq" id="XP_024347424.1">
    <property type="nucleotide sequence ID" value="XM_024498179.1"/>
</dbReference>
<keyword evidence="3" id="KW-1185">Reference proteome</keyword>
<name>W6U4Y7_ECHGR</name>
<dbReference type="AlphaFoldDB" id="W6U4Y7"/>
<gene>
    <name evidence="2" type="ORF">EGR_08930</name>
</gene>
<feature type="region of interest" description="Disordered" evidence="1">
    <location>
        <begin position="1"/>
        <end position="53"/>
    </location>
</feature>
<dbReference type="Proteomes" id="UP000019149">
    <property type="component" value="Unassembled WGS sequence"/>
</dbReference>
<organism evidence="2 3">
    <name type="scientific">Echinococcus granulosus</name>
    <name type="common">Hydatid tapeworm</name>
    <dbReference type="NCBI Taxonomy" id="6210"/>
    <lineage>
        <taxon>Eukaryota</taxon>
        <taxon>Metazoa</taxon>
        <taxon>Spiralia</taxon>
        <taxon>Lophotrochozoa</taxon>
        <taxon>Platyhelminthes</taxon>
        <taxon>Cestoda</taxon>
        <taxon>Eucestoda</taxon>
        <taxon>Cyclophyllidea</taxon>
        <taxon>Taeniidae</taxon>
        <taxon>Echinococcus</taxon>
        <taxon>Echinococcus granulosus group</taxon>
    </lineage>
</organism>
<dbReference type="GeneID" id="36344645"/>
<evidence type="ECO:0000256" key="1">
    <source>
        <dbReference type="SAM" id="MobiDB-lite"/>
    </source>
</evidence>
<dbReference type="KEGG" id="egl:EGR_08930"/>
<dbReference type="CTD" id="36344645"/>
<accession>W6U4Y7</accession>
<feature type="compositionally biased region" description="Basic and acidic residues" evidence="1">
    <location>
        <begin position="33"/>
        <end position="44"/>
    </location>
</feature>
<proteinExistence type="predicted"/>
<protein>
    <submittedName>
        <fullName evidence="2">Uncharacterized protein</fullName>
    </submittedName>
</protein>
<dbReference type="EMBL" id="APAU02000124">
    <property type="protein sequence ID" value="EUB56228.1"/>
    <property type="molecule type" value="Genomic_DNA"/>
</dbReference>
<evidence type="ECO:0000313" key="2">
    <source>
        <dbReference type="EMBL" id="EUB56228.1"/>
    </source>
</evidence>
<evidence type="ECO:0000313" key="3">
    <source>
        <dbReference type="Proteomes" id="UP000019149"/>
    </source>
</evidence>
<comment type="caution">
    <text evidence="2">The sequence shown here is derived from an EMBL/GenBank/DDBJ whole genome shotgun (WGS) entry which is preliminary data.</text>
</comment>
<reference evidence="2 3" key="1">
    <citation type="journal article" date="2013" name="Nat. Genet.">
        <title>The genome of the hydatid tapeworm Echinococcus granulosus.</title>
        <authorList>
            <person name="Zheng H."/>
            <person name="Zhang W."/>
            <person name="Zhang L."/>
            <person name="Zhang Z."/>
            <person name="Li J."/>
            <person name="Lu G."/>
            <person name="Zhu Y."/>
            <person name="Wang Y."/>
            <person name="Huang Y."/>
            <person name="Liu J."/>
            <person name="Kang H."/>
            <person name="Chen J."/>
            <person name="Wang L."/>
            <person name="Chen A."/>
            <person name="Yu S."/>
            <person name="Gao Z."/>
            <person name="Jin L."/>
            <person name="Gu W."/>
            <person name="Wang Z."/>
            <person name="Zhao L."/>
            <person name="Shi B."/>
            <person name="Wen H."/>
            <person name="Lin R."/>
            <person name="Jones M.K."/>
            <person name="Brejova B."/>
            <person name="Vinar T."/>
            <person name="Zhao G."/>
            <person name="McManus D.P."/>
            <person name="Chen Z."/>
            <person name="Zhou Y."/>
            <person name="Wang S."/>
        </authorList>
    </citation>
    <scope>NUCLEOTIDE SEQUENCE [LARGE SCALE GENOMIC DNA]</scope>
</reference>